<feature type="binding site" evidence="5">
    <location>
        <position position="159"/>
    </location>
    <ligand>
        <name>S-adenosyl-L-methionine</name>
        <dbReference type="ChEBI" id="CHEBI:59789"/>
    </ligand>
</feature>
<dbReference type="PIRSF" id="PIRSF017269">
    <property type="entry name" value="GCD14"/>
    <property type="match status" value="1"/>
</dbReference>
<evidence type="ECO:0000259" key="6">
    <source>
        <dbReference type="Pfam" id="PF08704"/>
    </source>
</evidence>
<dbReference type="EC" id="2.1.1.219" evidence="7"/>
<dbReference type="InterPro" id="IPR014816">
    <property type="entry name" value="tRNA_MeTrfase_Gcd14"/>
</dbReference>
<dbReference type="Gene3D" id="3.40.50.150">
    <property type="entry name" value="Vaccinia Virus protein VP39"/>
    <property type="match status" value="1"/>
</dbReference>
<feature type="domain" description="tRNA (adenine(58)-N(1))-methyltransferase catalytic subunit TRM61 C-terminal" evidence="6">
    <location>
        <begin position="63"/>
        <end position="235"/>
    </location>
</feature>
<gene>
    <name evidence="7" type="primary">GCD14</name>
    <name evidence="7" type="synonym">TRM61</name>
</gene>
<keyword evidence="2 7" id="KW-0808">Transferase</keyword>
<evidence type="ECO:0000256" key="2">
    <source>
        <dbReference type="ARBA" id="ARBA00022679"/>
    </source>
</evidence>
<dbReference type="GO" id="GO:0160107">
    <property type="term" value="F:tRNA (adenine(58)-N1)-methyltransferase activity"/>
    <property type="evidence" value="ECO:0007669"/>
    <property type="project" value="InterPro"/>
</dbReference>
<dbReference type="PANTHER" id="PTHR12133:SF2">
    <property type="entry name" value="TRNA (ADENINE(58)-N(1))-METHYLTRANSFERASE CATALYTIC SUBUNIT TRMT61A"/>
    <property type="match status" value="1"/>
</dbReference>
<dbReference type="Pfam" id="PF08704">
    <property type="entry name" value="GCD14"/>
    <property type="match status" value="1"/>
</dbReference>
<organism evidence="7">
    <name type="scientific">uncultured marine thaumarchaeote KM3_73_F02</name>
    <dbReference type="NCBI Taxonomy" id="1456268"/>
    <lineage>
        <taxon>Archaea</taxon>
        <taxon>Nitrososphaerota</taxon>
        <taxon>environmental samples</taxon>
    </lineage>
</organism>
<dbReference type="GO" id="GO:0030488">
    <property type="term" value="P:tRNA methylation"/>
    <property type="evidence" value="ECO:0007669"/>
    <property type="project" value="InterPro"/>
</dbReference>
<feature type="binding site" evidence="5">
    <location>
        <position position="131"/>
    </location>
    <ligand>
        <name>S-adenosyl-L-methionine</name>
        <dbReference type="ChEBI" id="CHEBI:59789"/>
    </ligand>
</feature>
<sequence length="263" mass="29074">MKKDNLILKGSDILIHLKRGKNWLTRAGGDKKLHTHVGYLELNEAVGNEYGSSITSSMGDELWILNPTVQDFITKSRRSTQIIYPKDAGLMLIKMNIHPGSKVVEVGVGSGAFTTHLANLVRPRGHIYSYEIRSDFARLAEANLQRVGLMKFVSIKNVDAKEGLDVRGVDSAVIDVGDPWTMVEPVWDALKGGGCLASVSPTMNQVEKLTLKLEESGFVQIESVEVMVRQIEARLGKTRPAMRMIGHTAYLTFARKILKSGKN</sequence>
<keyword evidence="3 5" id="KW-0949">S-adenosyl-L-methionine</keyword>
<dbReference type="InterPro" id="IPR049470">
    <property type="entry name" value="TRM61_C"/>
</dbReference>
<accession>A0A075HR14</accession>
<reference evidence="7" key="1">
    <citation type="journal article" date="2014" name="Genome Biol. Evol.">
        <title>Pangenome evidence for extensive interdomain horizontal transfer affecting lineage core and shell genes in uncultured planktonic thaumarchaeota and euryarchaeota.</title>
        <authorList>
            <person name="Deschamps P."/>
            <person name="Zivanovic Y."/>
            <person name="Moreira D."/>
            <person name="Rodriguez-Valera F."/>
            <person name="Lopez-Garcia P."/>
        </authorList>
    </citation>
    <scope>NUCLEOTIDE SEQUENCE</scope>
</reference>
<evidence type="ECO:0000256" key="3">
    <source>
        <dbReference type="ARBA" id="ARBA00022691"/>
    </source>
</evidence>
<dbReference type="EMBL" id="KF901052">
    <property type="protein sequence ID" value="AIF16338.1"/>
    <property type="molecule type" value="Genomic_DNA"/>
</dbReference>
<evidence type="ECO:0000256" key="1">
    <source>
        <dbReference type="ARBA" id="ARBA00022603"/>
    </source>
</evidence>
<keyword evidence="1 7" id="KW-0489">Methyltransferase</keyword>
<protein>
    <submittedName>
        <fullName evidence="7">tRNA methyltransferase complex GCD14 subunit (TRM61, GCD14)</fullName>
        <ecNumber evidence="7">2.1.1.219</ecNumber>
    </submittedName>
</protein>
<proteinExistence type="predicted"/>
<dbReference type="AlphaFoldDB" id="A0A075HR14"/>
<dbReference type="GO" id="GO:0043827">
    <property type="term" value="F:tRNA (adenine(57)-N1)/(adenine(58)-N1)-methyltransferase activity"/>
    <property type="evidence" value="ECO:0007669"/>
    <property type="project" value="UniProtKB-EC"/>
</dbReference>
<dbReference type="PANTHER" id="PTHR12133">
    <property type="entry name" value="TRNA (ADENINE(58)-N(1))-METHYLTRANSFERASE"/>
    <property type="match status" value="1"/>
</dbReference>
<evidence type="ECO:0000313" key="7">
    <source>
        <dbReference type="EMBL" id="AIF16338.1"/>
    </source>
</evidence>
<dbReference type="PROSITE" id="PS51620">
    <property type="entry name" value="SAM_TRM61"/>
    <property type="match status" value="1"/>
</dbReference>
<dbReference type="CDD" id="cd02440">
    <property type="entry name" value="AdoMet_MTases"/>
    <property type="match status" value="1"/>
</dbReference>
<evidence type="ECO:0000256" key="5">
    <source>
        <dbReference type="PIRSR" id="PIRSR017269-1"/>
    </source>
</evidence>
<keyword evidence="4" id="KW-0819">tRNA processing</keyword>
<dbReference type="GO" id="GO:0031515">
    <property type="term" value="C:tRNA (m1A) methyltransferase complex"/>
    <property type="evidence" value="ECO:0007669"/>
    <property type="project" value="InterPro"/>
</dbReference>
<name>A0A075HR14_9ARCH</name>
<dbReference type="InterPro" id="IPR029063">
    <property type="entry name" value="SAM-dependent_MTases_sf"/>
</dbReference>
<feature type="binding site" evidence="5">
    <location>
        <position position="175"/>
    </location>
    <ligand>
        <name>S-adenosyl-L-methionine</name>
        <dbReference type="ChEBI" id="CHEBI:59789"/>
    </ligand>
</feature>
<dbReference type="Gene3D" id="3.10.330.20">
    <property type="match status" value="1"/>
</dbReference>
<dbReference type="SUPFAM" id="SSF53335">
    <property type="entry name" value="S-adenosyl-L-methionine-dependent methyltransferases"/>
    <property type="match status" value="1"/>
</dbReference>
<evidence type="ECO:0000256" key="4">
    <source>
        <dbReference type="ARBA" id="ARBA00022694"/>
    </source>
</evidence>